<evidence type="ECO:0000256" key="4">
    <source>
        <dbReference type="ARBA" id="ARBA00022490"/>
    </source>
</evidence>
<evidence type="ECO:0000313" key="12">
    <source>
        <dbReference type="EMBL" id="SER04181.1"/>
    </source>
</evidence>
<dbReference type="AlphaFoldDB" id="A0A1H9KY62"/>
<evidence type="ECO:0000256" key="1">
    <source>
        <dbReference type="ARBA" id="ARBA00000971"/>
    </source>
</evidence>
<dbReference type="GO" id="GO:0003755">
    <property type="term" value="F:peptidyl-prolyl cis-trans isomerase activity"/>
    <property type="evidence" value="ECO:0007669"/>
    <property type="project" value="UniProtKB-UniRule"/>
</dbReference>
<keyword evidence="7 9" id="KW-0413">Isomerase</keyword>
<evidence type="ECO:0000256" key="10">
    <source>
        <dbReference type="RuleBase" id="RU003915"/>
    </source>
</evidence>
<dbReference type="GO" id="GO:0042026">
    <property type="term" value="P:protein refolding"/>
    <property type="evidence" value="ECO:0007669"/>
    <property type="project" value="UniProtKB-ARBA"/>
</dbReference>
<keyword evidence="5 9" id="KW-0697">Rotamase</keyword>
<dbReference type="GO" id="GO:0005737">
    <property type="term" value="C:cytoplasm"/>
    <property type="evidence" value="ECO:0007669"/>
    <property type="project" value="UniProtKB-SubCell"/>
</dbReference>
<reference evidence="13" key="1">
    <citation type="submission" date="2016-10" db="EMBL/GenBank/DDBJ databases">
        <authorList>
            <person name="Varghese N."/>
            <person name="Submissions S."/>
        </authorList>
    </citation>
    <scope>NUCLEOTIDE SEQUENCE [LARGE SCALE GENOMIC DNA]</scope>
    <source>
        <strain evidence="13">DSM 18887</strain>
    </source>
</reference>
<evidence type="ECO:0000256" key="9">
    <source>
        <dbReference type="PROSITE-ProRule" id="PRU00277"/>
    </source>
</evidence>
<gene>
    <name evidence="12" type="ORF">SAMN03080615_03693</name>
</gene>
<proteinExistence type="inferred from homology"/>
<dbReference type="STRING" id="355243.SAMN03080615_03693"/>
<evidence type="ECO:0000256" key="8">
    <source>
        <dbReference type="ARBA" id="ARBA00037071"/>
    </source>
</evidence>
<dbReference type="RefSeq" id="WP_091361128.1">
    <property type="nucleotide sequence ID" value="NZ_AP025284.1"/>
</dbReference>
<dbReference type="PROSITE" id="PS50059">
    <property type="entry name" value="FKBP_PPIASE"/>
    <property type="match status" value="1"/>
</dbReference>
<protein>
    <recommendedName>
        <fullName evidence="10">Peptidyl-prolyl cis-trans isomerase</fullName>
        <ecNumber evidence="10">5.2.1.8</ecNumber>
    </recommendedName>
</protein>
<dbReference type="EC" id="5.2.1.8" evidence="10"/>
<dbReference type="SUPFAM" id="SSF54534">
    <property type="entry name" value="FKBP-like"/>
    <property type="match status" value="1"/>
</dbReference>
<comment type="subcellular location">
    <subcellularLocation>
        <location evidence="2">Cytoplasm</location>
    </subcellularLocation>
</comment>
<dbReference type="InterPro" id="IPR046357">
    <property type="entry name" value="PPIase_dom_sf"/>
</dbReference>
<organism evidence="12 13">
    <name type="scientific">Amphritea atlantica</name>
    <dbReference type="NCBI Taxonomy" id="355243"/>
    <lineage>
        <taxon>Bacteria</taxon>
        <taxon>Pseudomonadati</taxon>
        <taxon>Pseudomonadota</taxon>
        <taxon>Gammaproteobacteria</taxon>
        <taxon>Oceanospirillales</taxon>
        <taxon>Oceanospirillaceae</taxon>
        <taxon>Amphritea</taxon>
    </lineage>
</organism>
<evidence type="ECO:0000256" key="7">
    <source>
        <dbReference type="ARBA" id="ARBA00023235"/>
    </source>
</evidence>
<keyword evidence="4" id="KW-0963">Cytoplasm</keyword>
<dbReference type="EMBL" id="FOGB01000015">
    <property type="protein sequence ID" value="SER04181.1"/>
    <property type="molecule type" value="Genomic_DNA"/>
</dbReference>
<evidence type="ECO:0000256" key="3">
    <source>
        <dbReference type="ARBA" id="ARBA00006577"/>
    </source>
</evidence>
<evidence type="ECO:0000256" key="5">
    <source>
        <dbReference type="ARBA" id="ARBA00023110"/>
    </source>
</evidence>
<name>A0A1H9KY62_9GAMM</name>
<dbReference type="PANTHER" id="PTHR47861">
    <property type="entry name" value="FKBP-TYPE PEPTIDYL-PROLYL CIS-TRANS ISOMERASE SLYD"/>
    <property type="match status" value="1"/>
</dbReference>
<comment type="catalytic activity">
    <reaction evidence="1 9 10">
        <text>[protein]-peptidylproline (omega=180) = [protein]-peptidylproline (omega=0)</text>
        <dbReference type="Rhea" id="RHEA:16237"/>
        <dbReference type="Rhea" id="RHEA-COMP:10747"/>
        <dbReference type="Rhea" id="RHEA-COMP:10748"/>
        <dbReference type="ChEBI" id="CHEBI:83833"/>
        <dbReference type="ChEBI" id="CHEBI:83834"/>
        <dbReference type="EC" id="5.2.1.8"/>
    </reaction>
</comment>
<dbReference type="OrthoDB" id="9808891at2"/>
<dbReference type="Gene3D" id="3.10.50.40">
    <property type="match status" value="1"/>
</dbReference>
<keyword evidence="6" id="KW-0143">Chaperone</keyword>
<evidence type="ECO:0000256" key="2">
    <source>
        <dbReference type="ARBA" id="ARBA00004496"/>
    </source>
</evidence>
<evidence type="ECO:0000313" key="13">
    <source>
        <dbReference type="Proteomes" id="UP000198749"/>
    </source>
</evidence>
<feature type="domain" description="PPIase FKBP-type" evidence="11">
    <location>
        <begin position="6"/>
        <end position="88"/>
    </location>
</feature>
<dbReference type="Proteomes" id="UP000198749">
    <property type="component" value="Unassembled WGS sequence"/>
</dbReference>
<evidence type="ECO:0000256" key="6">
    <source>
        <dbReference type="ARBA" id="ARBA00023186"/>
    </source>
</evidence>
<dbReference type="InterPro" id="IPR001179">
    <property type="entry name" value="PPIase_FKBP_dom"/>
</dbReference>
<sequence>MKISDNCYVEIHFTLNNEDNEVVDSSLGGEPLPYIHGMKNIIPGLEQALEGRVAGDKFSVTIKPELGYGERDEDKVSIIDAESFAGFDQIEEGLLCQIEGEDGSPQLVTITHIDEEEGEVTIDANHPFAGQILNFSVEVMQVRSATEAELRDGLTG</sequence>
<comment type="function">
    <text evidence="8">Also involved in hydrogenase metallocenter assembly, probably by participating in the nickel insertion step. This function in hydrogenase biosynthesis requires chaperone activity and the presence of the metal-binding domain, but not PPIase activity.</text>
</comment>
<dbReference type="PANTHER" id="PTHR47861:SF3">
    <property type="entry name" value="FKBP-TYPE PEPTIDYL-PROLYL CIS-TRANS ISOMERASE SLYD"/>
    <property type="match status" value="1"/>
</dbReference>
<keyword evidence="13" id="KW-1185">Reference proteome</keyword>
<dbReference type="Pfam" id="PF00254">
    <property type="entry name" value="FKBP_C"/>
    <property type="match status" value="1"/>
</dbReference>
<accession>A0A1H9KY62</accession>
<evidence type="ECO:0000259" key="11">
    <source>
        <dbReference type="PROSITE" id="PS50059"/>
    </source>
</evidence>
<comment type="similarity">
    <text evidence="3 10">Belongs to the FKBP-type PPIase family.</text>
</comment>